<feature type="region of interest" description="Disordered" evidence="1">
    <location>
        <begin position="106"/>
        <end position="149"/>
    </location>
</feature>
<evidence type="ECO:0000313" key="2">
    <source>
        <dbReference type="EMBL" id="TNN67029.1"/>
    </source>
</evidence>
<protein>
    <submittedName>
        <fullName evidence="2">Uncharacterized protein</fullName>
    </submittedName>
</protein>
<comment type="caution">
    <text evidence="2">The sequence shown here is derived from an EMBL/GenBank/DDBJ whole genome shotgun (WGS) entry which is preliminary data.</text>
</comment>
<dbReference type="EMBL" id="SRLO01000211">
    <property type="protein sequence ID" value="TNN67029.1"/>
    <property type="molecule type" value="Genomic_DNA"/>
</dbReference>
<evidence type="ECO:0000313" key="3">
    <source>
        <dbReference type="Proteomes" id="UP000314294"/>
    </source>
</evidence>
<proteinExistence type="predicted"/>
<gene>
    <name evidence="2" type="ORF">EYF80_022802</name>
</gene>
<sequence length="149" mass="16502">MDLSRVKAAIKLLEADRIARVFNPTEHQAGGGRFNERNTFLKFSGGKDMDFIERGREPMALPHFGLSPTHCALYHTNTLTEPKMEISKSPSGKRTRLKPINQTCSGPIERNTQVPKKHHHYAPSGRDGMRGTVIHDERLGGSSIVGLTG</sequence>
<evidence type="ECO:0000256" key="1">
    <source>
        <dbReference type="SAM" id="MobiDB-lite"/>
    </source>
</evidence>
<name>A0A4Z2HMC0_9TELE</name>
<accession>A0A4Z2HMC0</accession>
<dbReference type="AlphaFoldDB" id="A0A4Z2HMC0"/>
<keyword evidence="3" id="KW-1185">Reference proteome</keyword>
<dbReference type="Proteomes" id="UP000314294">
    <property type="component" value="Unassembled WGS sequence"/>
</dbReference>
<feature type="compositionally biased region" description="Basic and acidic residues" evidence="1">
    <location>
        <begin position="127"/>
        <end position="139"/>
    </location>
</feature>
<reference evidence="2 3" key="1">
    <citation type="submission" date="2019-03" db="EMBL/GenBank/DDBJ databases">
        <title>First draft genome of Liparis tanakae, snailfish: a comprehensive survey of snailfish specific genes.</title>
        <authorList>
            <person name="Kim W."/>
            <person name="Song I."/>
            <person name="Jeong J.-H."/>
            <person name="Kim D."/>
            <person name="Kim S."/>
            <person name="Ryu S."/>
            <person name="Song J.Y."/>
            <person name="Lee S.K."/>
        </authorList>
    </citation>
    <scope>NUCLEOTIDE SEQUENCE [LARGE SCALE GENOMIC DNA]</scope>
    <source>
        <tissue evidence="2">Muscle</tissue>
    </source>
</reference>
<organism evidence="2 3">
    <name type="scientific">Liparis tanakae</name>
    <name type="common">Tanaka's snailfish</name>
    <dbReference type="NCBI Taxonomy" id="230148"/>
    <lineage>
        <taxon>Eukaryota</taxon>
        <taxon>Metazoa</taxon>
        <taxon>Chordata</taxon>
        <taxon>Craniata</taxon>
        <taxon>Vertebrata</taxon>
        <taxon>Euteleostomi</taxon>
        <taxon>Actinopterygii</taxon>
        <taxon>Neopterygii</taxon>
        <taxon>Teleostei</taxon>
        <taxon>Neoteleostei</taxon>
        <taxon>Acanthomorphata</taxon>
        <taxon>Eupercaria</taxon>
        <taxon>Perciformes</taxon>
        <taxon>Cottioidei</taxon>
        <taxon>Cottales</taxon>
        <taxon>Liparidae</taxon>
        <taxon>Liparis</taxon>
    </lineage>
</organism>